<keyword evidence="3" id="KW-1185">Reference proteome</keyword>
<name>A0ABQ2JR62_9SPHN</name>
<protein>
    <recommendedName>
        <fullName evidence="4">Carotenoid biosynthesis protein</fullName>
    </recommendedName>
</protein>
<accession>A0ABQ2JR62</accession>
<evidence type="ECO:0008006" key="4">
    <source>
        <dbReference type="Google" id="ProtNLM"/>
    </source>
</evidence>
<dbReference type="RefSeq" id="WP_188820060.1">
    <property type="nucleotide sequence ID" value="NZ_BMLK01000011.1"/>
</dbReference>
<comment type="caution">
    <text evidence="2">The sequence shown here is derived from an EMBL/GenBank/DDBJ whole genome shotgun (WGS) entry which is preliminary data.</text>
</comment>
<keyword evidence="1" id="KW-0472">Membrane</keyword>
<evidence type="ECO:0000313" key="3">
    <source>
        <dbReference type="Proteomes" id="UP000605099"/>
    </source>
</evidence>
<keyword evidence="1" id="KW-1133">Transmembrane helix</keyword>
<gene>
    <name evidence="2" type="ORF">GCM10011349_25340</name>
</gene>
<organism evidence="2 3">
    <name type="scientific">Novosphingobium indicum</name>
    <dbReference type="NCBI Taxonomy" id="462949"/>
    <lineage>
        <taxon>Bacteria</taxon>
        <taxon>Pseudomonadati</taxon>
        <taxon>Pseudomonadota</taxon>
        <taxon>Alphaproteobacteria</taxon>
        <taxon>Sphingomonadales</taxon>
        <taxon>Sphingomonadaceae</taxon>
        <taxon>Novosphingobium</taxon>
    </lineage>
</organism>
<dbReference type="EMBL" id="BMLK01000011">
    <property type="protein sequence ID" value="GGN52165.1"/>
    <property type="molecule type" value="Genomic_DNA"/>
</dbReference>
<proteinExistence type="predicted"/>
<evidence type="ECO:0000313" key="2">
    <source>
        <dbReference type="EMBL" id="GGN52165.1"/>
    </source>
</evidence>
<feature type="transmembrane region" description="Helical" evidence="1">
    <location>
        <begin position="195"/>
        <end position="214"/>
    </location>
</feature>
<feature type="transmembrane region" description="Helical" evidence="1">
    <location>
        <begin position="48"/>
        <end position="68"/>
    </location>
</feature>
<sequence>MIPSTVIAVPAHPAPAAAGLSFLVGTCVILAAILLWWLLSGERHRHGYMLPLVFAGTALSAVLIEPIFDNTLLYWYPPVNDLAFFRGYDRTIPYYVPLGYAWFFGGNAYLLARLFAKGVGRGLVWLLFAGTVAIDWLAVSICEWLDLSAFYGPQPFHLVGSPLWFSFCDATGAFVLAAALRLFGNHLTGERQAWLLVLPTFTYGGTLGSVTAPVSLALNSGWSAPWVWAGGAATMVLCMMAIHVIAGFASRERG</sequence>
<dbReference type="Proteomes" id="UP000605099">
    <property type="component" value="Unassembled WGS sequence"/>
</dbReference>
<evidence type="ECO:0000256" key="1">
    <source>
        <dbReference type="SAM" id="Phobius"/>
    </source>
</evidence>
<reference evidence="3" key="1">
    <citation type="journal article" date="2019" name="Int. J. Syst. Evol. Microbiol.">
        <title>The Global Catalogue of Microorganisms (GCM) 10K type strain sequencing project: providing services to taxonomists for standard genome sequencing and annotation.</title>
        <authorList>
            <consortium name="The Broad Institute Genomics Platform"/>
            <consortium name="The Broad Institute Genome Sequencing Center for Infectious Disease"/>
            <person name="Wu L."/>
            <person name="Ma J."/>
        </authorList>
    </citation>
    <scope>NUCLEOTIDE SEQUENCE [LARGE SCALE GENOMIC DNA]</scope>
    <source>
        <strain evidence="3">CGMCC 1.6784</strain>
    </source>
</reference>
<feature type="transmembrane region" description="Helical" evidence="1">
    <location>
        <begin position="123"/>
        <end position="141"/>
    </location>
</feature>
<feature type="transmembrane region" description="Helical" evidence="1">
    <location>
        <begin position="161"/>
        <end position="183"/>
    </location>
</feature>
<feature type="transmembrane region" description="Helical" evidence="1">
    <location>
        <begin position="20"/>
        <end position="39"/>
    </location>
</feature>
<feature type="transmembrane region" description="Helical" evidence="1">
    <location>
        <begin position="92"/>
        <end position="111"/>
    </location>
</feature>
<feature type="transmembrane region" description="Helical" evidence="1">
    <location>
        <begin position="226"/>
        <end position="249"/>
    </location>
</feature>
<keyword evidence="1" id="KW-0812">Transmembrane</keyword>